<dbReference type="Proteomes" id="UP000659698">
    <property type="component" value="Unassembled WGS sequence"/>
</dbReference>
<dbReference type="Gene3D" id="3.40.190.10">
    <property type="entry name" value="Periplasmic binding protein-like II"/>
    <property type="match status" value="1"/>
</dbReference>
<evidence type="ECO:0000256" key="3">
    <source>
        <dbReference type="ARBA" id="ARBA00022729"/>
    </source>
</evidence>
<evidence type="ECO:0000259" key="5">
    <source>
        <dbReference type="Pfam" id="PF00496"/>
    </source>
</evidence>
<dbReference type="PROSITE" id="PS51257">
    <property type="entry name" value="PROKAR_LIPOPROTEIN"/>
    <property type="match status" value="1"/>
</dbReference>
<accession>A0ABR6VYT4</accession>
<proteinExistence type="inferred from homology"/>
<evidence type="ECO:0000256" key="2">
    <source>
        <dbReference type="ARBA" id="ARBA00022448"/>
    </source>
</evidence>
<dbReference type="SUPFAM" id="SSF53850">
    <property type="entry name" value="Periplasmic binding protein-like II"/>
    <property type="match status" value="1"/>
</dbReference>
<organism evidence="6 7">
    <name type="scientific">Rufibacter sediminis</name>
    <dbReference type="NCBI Taxonomy" id="2762756"/>
    <lineage>
        <taxon>Bacteria</taxon>
        <taxon>Pseudomonadati</taxon>
        <taxon>Bacteroidota</taxon>
        <taxon>Cytophagia</taxon>
        <taxon>Cytophagales</taxon>
        <taxon>Hymenobacteraceae</taxon>
        <taxon>Rufibacter</taxon>
    </lineage>
</organism>
<evidence type="ECO:0000256" key="1">
    <source>
        <dbReference type="ARBA" id="ARBA00005695"/>
    </source>
</evidence>
<gene>
    <name evidence="6" type="ORF">H7U12_21745</name>
</gene>
<comment type="caution">
    <text evidence="6">The sequence shown here is derived from an EMBL/GenBank/DDBJ whole genome shotgun (WGS) entry which is preliminary data.</text>
</comment>
<protein>
    <submittedName>
        <fullName evidence="6">ABC transporter substrate-binding protein</fullName>
    </submittedName>
</protein>
<dbReference type="RefSeq" id="WP_186642026.1">
    <property type="nucleotide sequence ID" value="NZ_JACOAF010000058.1"/>
</dbReference>
<dbReference type="InterPro" id="IPR039424">
    <property type="entry name" value="SBP_5"/>
</dbReference>
<dbReference type="Pfam" id="PF00496">
    <property type="entry name" value="SBP_bac_5"/>
    <property type="match status" value="1"/>
</dbReference>
<feature type="signal peptide" evidence="4">
    <location>
        <begin position="1"/>
        <end position="20"/>
    </location>
</feature>
<sequence length="573" mass="64885">MKKYCAKSLSLFFLWLLACSNPSTETAIKVRFSQDPESLHPLSYGNAPALQILNHLYQSLLAVDLDDKSIKPQLATSLPSIRRKDTLSFFTFSIRPEATWDNGSPVTGHDVAFSLKLLHSPLLDNERWRAQYNFIKDIQISSKDPKSFTLVCSGYTPEMKLMVGDFFVLPAHQFDPKGVLSSFSYPQIRQEFDSLAQTSTFKAFAATINKTALVRDTSLVKGSGPYSLASWKAGQAIVLRKKKKWWGQEVKGYVKSLQANPIRLIYQILPDNGAAVLALKAQQIDLMDNVPLVSFLEMRKDKKYQELFHFYSPTSYELVFMGMNGRNPLLEDKRTRLALAHLMDIPQIIRTIQGGLATPTIGIVHPQEKDFYNYDLPPIKFDLQKAKTLLLSSGWKQTPAGWQKMIDGKPRQLKLELLHRAGNTDFENMSLLFQQNARELNIPVTLQALESGQISERLQSRKFDLFFRTLVGNPFSYNLIPILHTSNAGQGGANVTNFGTIETDMLLENIVKEERTAEKAQMLKALQKKTQEESNFVFLYFQQNKIIASKRIDSLLVSGVKPGYDITRSIIKK</sequence>
<keyword evidence="3 4" id="KW-0732">Signal</keyword>
<dbReference type="Gene3D" id="3.10.105.10">
    <property type="entry name" value="Dipeptide-binding Protein, Domain 3"/>
    <property type="match status" value="1"/>
</dbReference>
<feature type="domain" description="Solute-binding protein family 5" evidence="5">
    <location>
        <begin position="70"/>
        <end position="475"/>
    </location>
</feature>
<dbReference type="PANTHER" id="PTHR30290:SF9">
    <property type="entry name" value="OLIGOPEPTIDE-BINDING PROTEIN APPA"/>
    <property type="match status" value="1"/>
</dbReference>
<name>A0ABR6VYT4_9BACT</name>
<evidence type="ECO:0000313" key="6">
    <source>
        <dbReference type="EMBL" id="MBC3542321.1"/>
    </source>
</evidence>
<dbReference type="PANTHER" id="PTHR30290">
    <property type="entry name" value="PERIPLASMIC BINDING COMPONENT OF ABC TRANSPORTER"/>
    <property type="match status" value="1"/>
</dbReference>
<keyword evidence="7" id="KW-1185">Reference proteome</keyword>
<dbReference type="PIRSF" id="PIRSF002741">
    <property type="entry name" value="MppA"/>
    <property type="match status" value="1"/>
</dbReference>
<keyword evidence="2" id="KW-0813">Transport</keyword>
<reference evidence="6 7" key="1">
    <citation type="journal article" date="2019" name="Int. J. Syst. Evol. Microbiol.">
        <title>Rufibacter sediminis sp. nov., isolated from freshwater lake sediment.</title>
        <authorList>
            <person name="Qu J.H."/>
            <person name="Zhang L.J."/>
            <person name="Fu Y.H."/>
            <person name="Li H.F."/>
        </authorList>
    </citation>
    <scope>NUCLEOTIDE SEQUENCE [LARGE SCALE GENOMIC DNA]</scope>
    <source>
        <strain evidence="6 7">H-1</strain>
    </source>
</reference>
<evidence type="ECO:0000313" key="7">
    <source>
        <dbReference type="Proteomes" id="UP000659698"/>
    </source>
</evidence>
<dbReference type="InterPro" id="IPR030678">
    <property type="entry name" value="Peptide/Ni-bd"/>
</dbReference>
<dbReference type="InterPro" id="IPR000914">
    <property type="entry name" value="SBP_5_dom"/>
</dbReference>
<dbReference type="CDD" id="cd00995">
    <property type="entry name" value="PBP2_NikA_DppA_OppA_like"/>
    <property type="match status" value="1"/>
</dbReference>
<feature type="chain" id="PRO_5047365901" evidence="4">
    <location>
        <begin position="21"/>
        <end position="573"/>
    </location>
</feature>
<dbReference type="EMBL" id="JACOAF010000058">
    <property type="protein sequence ID" value="MBC3542321.1"/>
    <property type="molecule type" value="Genomic_DNA"/>
</dbReference>
<evidence type="ECO:0000256" key="4">
    <source>
        <dbReference type="SAM" id="SignalP"/>
    </source>
</evidence>
<comment type="similarity">
    <text evidence="1">Belongs to the bacterial solute-binding protein 5 family.</text>
</comment>